<proteinExistence type="predicted"/>
<feature type="transmembrane region" description="Helical" evidence="5">
    <location>
        <begin position="312"/>
        <end position="330"/>
    </location>
</feature>
<evidence type="ECO:0000256" key="4">
    <source>
        <dbReference type="ARBA" id="ARBA00023136"/>
    </source>
</evidence>
<feature type="transmembrane region" description="Helical" evidence="5">
    <location>
        <begin position="130"/>
        <end position="151"/>
    </location>
</feature>
<dbReference type="InterPro" id="IPR011701">
    <property type="entry name" value="MFS"/>
</dbReference>
<organism evidence="6 7">
    <name type="scientific">Thalassiosira pseudonana</name>
    <name type="common">Marine diatom</name>
    <name type="synonym">Cyclotella nana</name>
    <dbReference type="NCBI Taxonomy" id="35128"/>
    <lineage>
        <taxon>Eukaryota</taxon>
        <taxon>Sar</taxon>
        <taxon>Stramenopiles</taxon>
        <taxon>Ochrophyta</taxon>
        <taxon>Bacillariophyta</taxon>
        <taxon>Coscinodiscophyceae</taxon>
        <taxon>Thalassiosirophycidae</taxon>
        <taxon>Thalassiosirales</taxon>
        <taxon>Thalassiosiraceae</taxon>
        <taxon>Thalassiosira</taxon>
    </lineage>
</organism>
<feature type="transmembrane region" description="Helical" evidence="5">
    <location>
        <begin position="91"/>
        <end position="109"/>
    </location>
</feature>
<dbReference type="KEGG" id="tps:THAPSDRAFT_263327"/>
<protein>
    <submittedName>
        <fullName evidence="6">MFS transporter</fullName>
    </submittedName>
</protein>
<dbReference type="GO" id="GO:0016020">
    <property type="term" value="C:membrane"/>
    <property type="evidence" value="ECO:0000318"/>
    <property type="project" value="GO_Central"/>
</dbReference>
<dbReference type="InterPro" id="IPR051068">
    <property type="entry name" value="MFS_Domain-Containing_Protein"/>
</dbReference>
<dbReference type="AlphaFoldDB" id="B8C6A1"/>
<feature type="non-terminal residue" evidence="6">
    <location>
        <position position="434"/>
    </location>
</feature>
<feature type="transmembrane region" description="Helical" evidence="5">
    <location>
        <begin position="163"/>
        <end position="183"/>
    </location>
</feature>
<feature type="transmembrane region" description="Helical" evidence="5">
    <location>
        <begin position="68"/>
        <end position="85"/>
    </location>
</feature>
<keyword evidence="7" id="KW-1185">Reference proteome</keyword>
<feature type="transmembrane region" description="Helical" evidence="5">
    <location>
        <begin position="375"/>
        <end position="393"/>
    </location>
</feature>
<name>B8C6A1_THAPS</name>
<dbReference type="InParanoid" id="B8C6A1"/>
<evidence type="ECO:0000256" key="5">
    <source>
        <dbReference type="SAM" id="Phobius"/>
    </source>
</evidence>
<dbReference type="RefSeq" id="XP_002291680.1">
    <property type="nucleotide sequence ID" value="XM_002291644.1"/>
</dbReference>
<feature type="non-terminal residue" evidence="6">
    <location>
        <position position="1"/>
    </location>
</feature>
<keyword evidence="4 5" id="KW-0472">Membrane</keyword>
<evidence type="ECO:0000256" key="1">
    <source>
        <dbReference type="ARBA" id="ARBA00004141"/>
    </source>
</evidence>
<feature type="transmembrane region" description="Helical" evidence="5">
    <location>
        <begin position="36"/>
        <end position="56"/>
    </location>
</feature>
<sequence>LSKFLNLASSGLYMCNYNIVAPTSGLYAKLLGFDPASAGLIIGATPLAVIGSSVLYSYWSSFSYKRALLFASSCCILGNLVYALALPCDSLTMVLVGRMLTGFGSARVINRRYIADYYSIEERTSGMADFVSASAFGMAVGPALAASFTHHPSLKGIWTIETAPGYCMSALWMVYLALNYLYFEEPDRAKPQLSNDTNALQKIEVGGGEQSFEAVDEQSPLVNSRNKSESMKDATRGAVSRCNIPVLISLLILVLLKAVLESLTSSAPIVSRFYFGWGSHSSGIYLAMLASFMLPVNFLVANISRRYDDRELIIVALVVMLGGIVGYLVYGDDSTYSEMKFICFGFVIFVACNALEAPTMGLLSKTIPKSLAKGVLNAGLLATEAGTMGRVIGDFYLSAAAFHGMDKVINLTFEPMGVMVVLSICIALLNYSQL</sequence>
<dbReference type="Pfam" id="PF07690">
    <property type="entry name" value="MFS_1"/>
    <property type="match status" value="1"/>
</dbReference>
<dbReference type="eggNOG" id="KOG2325">
    <property type="taxonomic scope" value="Eukaryota"/>
</dbReference>
<dbReference type="PaxDb" id="35128-Thaps263327"/>
<dbReference type="HOGENOM" id="CLU_025236_1_0_1"/>
<feature type="transmembrane region" description="Helical" evidence="5">
    <location>
        <begin position="280"/>
        <end position="300"/>
    </location>
</feature>
<feature type="transmembrane region" description="Helical" evidence="5">
    <location>
        <begin position="413"/>
        <end position="431"/>
    </location>
</feature>
<dbReference type="EMBL" id="CM000644">
    <property type="protein sequence ID" value="EED90531.1"/>
    <property type="molecule type" value="Genomic_DNA"/>
</dbReference>
<dbReference type="GO" id="GO:0022857">
    <property type="term" value="F:transmembrane transporter activity"/>
    <property type="evidence" value="ECO:0000318"/>
    <property type="project" value="GO_Central"/>
</dbReference>
<dbReference type="Gene3D" id="1.20.1250.20">
    <property type="entry name" value="MFS general substrate transporter like domains"/>
    <property type="match status" value="1"/>
</dbReference>
<keyword evidence="3 5" id="KW-1133">Transmembrane helix</keyword>
<dbReference type="InterPro" id="IPR036259">
    <property type="entry name" value="MFS_trans_sf"/>
</dbReference>
<dbReference type="PANTHER" id="PTHR23510">
    <property type="entry name" value="INNER MEMBRANE TRANSPORT PROTEIN YAJR"/>
    <property type="match status" value="1"/>
</dbReference>
<feature type="transmembrane region" description="Helical" evidence="5">
    <location>
        <begin position="242"/>
        <end position="260"/>
    </location>
</feature>
<dbReference type="SUPFAM" id="SSF103473">
    <property type="entry name" value="MFS general substrate transporter"/>
    <property type="match status" value="1"/>
</dbReference>
<feature type="transmembrane region" description="Helical" evidence="5">
    <location>
        <begin position="342"/>
        <end position="363"/>
    </location>
</feature>
<reference evidence="6 7" key="2">
    <citation type="journal article" date="2008" name="Nature">
        <title>The Phaeodactylum genome reveals the evolutionary history of diatom genomes.</title>
        <authorList>
            <person name="Bowler C."/>
            <person name="Allen A.E."/>
            <person name="Badger J.H."/>
            <person name="Grimwood J."/>
            <person name="Jabbari K."/>
            <person name="Kuo A."/>
            <person name="Maheswari U."/>
            <person name="Martens C."/>
            <person name="Maumus F."/>
            <person name="Otillar R.P."/>
            <person name="Rayko E."/>
            <person name="Salamov A."/>
            <person name="Vandepoele K."/>
            <person name="Beszteri B."/>
            <person name="Gruber A."/>
            <person name="Heijde M."/>
            <person name="Katinka M."/>
            <person name="Mock T."/>
            <person name="Valentin K."/>
            <person name="Verret F."/>
            <person name="Berges J.A."/>
            <person name="Brownlee C."/>
            <person name="Cadoret J.P."/>
            <person name="Chiovitti A."/>
            <person name="Choi C.J."/>
            <person name="Coesel S."/>
            <person name="De Martino A."/>
            <person name="Detter J.C."/>
            <person name="Durkin C."/>
            <person name="Falciatore A."/>
            <person name="Fournet J."/>
            <person name="Haruta M."/>
            <person name="Huysman M.J."/>
            <person name="Jenkins B.D."/>
            <person name="Jiroutova K."/>
            <person name="Jorgensen R.E."/>
            <person name="Joubert Y."/>
            <person name="Kaplan A."/>
            <person name="Kroger N."/>
            <person name="Kroth P.G."/>
            <person name="La Roche J."/>
            <person name="Lindquist E."/>
            <person name="Lommer M."/>
            <person name="Martin-Jezequel V."/>
            <person name="Lopez P.J."/>
            <person name="Lucas S."/>
            <person name="Mangogna M."/>
            <person name="McGinnis K."/>
            <person name="Medlin L.K."/>
            <person name="Montsant A."/>
            <person name="Oudot-Le Secq M.P."/>
            <person name="Napoli C."/>
            <person name="Obornik M."/>
            <person name="Parker M.S."/>
            <person name="Petit J.L."/>
            <person name="Porcel B.M."/>
            <person name="Poulsen N."/>
            <person name="Robison M."/>
            <person name="Rychlewski L."/>
            <person name="Rynearson T.A."/>
            <person name="Schmutz J."/>
            <person name="Shapiro H."/>
            <person name="Siaut M."/>
            <person name="Stanley M."/>
            <person name="Sussman M.R."/>
            <person name="Taylor A.R."/>
            <person name="Vardi A."/>
            <person name="von Dassow P."/>
            <person name="Vyverman W."/>
            <person name="Willis A."/>
            <person name="Wyrwicz L.S."/>
            <person name="Rokhsar D.S."/>
            <person name="Weissenbach J."/>
            <person name="Armbrust E.V."/>
            <person name="Green B.R."/>
            <person name="Van de Peer Y."/>
            <person name="Grigoriev I.V."/>
        </authorList>
    </citation>
    <scope>NUCLEOTIDE SEQUENCE [LARGE SCALE GENOMIC DNA]</scope>
    <source>
        <strain evidence="6 7">CCMP1335</strain>
    </source>
</reference>
<accession>B8C6A1</accession>
<reference evidence="6 7" key="1">
    <citation type="journal article" date="2004" name="Science">
        <title>The genome of the diatom Thalassiosira pseudonana: ecology, evolution, and metabolism.</title>
        <authorList>
            <person name="Armbrust E.V."/>
            <person name="Berges J.A."/>
            <person name="Bowler C."/>
            <person name="Green B.R."/>
            <person name="Martinez D."/>
            <person name="Putnam N.H."/>
            <person name="Zhou S."/>
            <person name="Allen A.E."/>
            <person name="Apt K.E."/>
            <person name="Bechner M."/>
            <person name="Brzezinski M.A."/>
            <person name="Chaal B.K."/>
            <person name="Chiovitti A."/>
            <person name="Davis A.K."/>
            <person name="Demarest M.S."/>
            <person name="Detter J.C."/>
            <person name="Glavina T."/>
            <person name="Goodstein D."/>
            <person name="Hadi M.Z."/>
            <person name="Hellsten U."/>
            <person name="Hildebrand M."/>
            <person name="Jenkins B.D."/>
            <person name="Jurka J."/>
            <person name="Kapitonov V.V."/>
            <person name="Kroger N."/>
            <person name="Lau W.W."/>
            <person name="Lane T.W."/>
            <person name="Larimer F.W."/>
            <person name="Lippmeier J.C."/>
            <person name="Lucas S."/>
            <person name="Medina M."/>
            <person name="Montsant A."/>
            <person name="Obornik M."/>
            <person name="Parker M.S."/>
            <person name="Palenik B."/>
            <person name="Pazour G.J."/>
            <person name="Richardson P.M."/>
            <person name="Rynearson T.A."/>
            <person name="Saito M.A."/>
            <person name="Schwartz D.C."/>
            <person name="Thamatrakoln K."/>
            <person name="Valentin K."/>
            <person name="Vardi A."/>
            <person name="Wilkerson F.P."/>
            <person name="Rokhsar D.S."/>
        </authorList>
    </citation>
    <scope>NUCLEOTIDE SEQUENCE [LARGE SCALE GENOMIC DNA]</scope>
    <source>
        <strain evidence="6 7">CCMP1335</strain>
    </source>
</reference>
<comment type="subcellular location">
    <subcellularLocation>
        <location evidence="1">Membrane</location>
        <topology evidence="1">Multi-pass membrane protein</topology>
    </subcellularLocation>
</comment>
<dbReference type="OMA" id="EYYFIWS"/>
<evidence type="ECO:0000313" key="6">
    <source>
        <dbReference type="EMBL" id="EED90531.1"/>
    </source>
</evidence>
<keyword evidence="2 5" id="KW-0812">Transmembrane</keyword>
<dbReference type="GeneID" id="7443424"/>
<dbReference type="PANTHER" id="PTHR23510:SF64">
    <property type="entry name" value="INNER MEMBRANE TRANSPORT PROTEIN YAJR"/>
    <property type="match status" value="1"/>
</dbReference>
<evidence type="ECO:0000256" key="2">
    <source>
        <dbReference type="ARBA" id="ARBA00022692"/>
    </source>
</evidence>
<evidence type="ECO:0000256" key="3">
    <source>
        <dbReference type="ARBA" id="ARBA00022989"/>
    </source>
</evidence>
<gene>
    <name evidence="6" type="ORF">THAPSDRAFT_263327</name>
</gene>
<evidence type="ECO:0000313" key="7">
    <source>
        <dbReference type="Proteomes" id="UP000001449"/>
    </source>
</evidence>
<dbReference type="Proteomes" id="UP000001449">
    <property type="component" value="Chromosome 8"/>
</dbReference>